<dbReference type="InterPro" id="IPR000743">
    <property type="entry name" value="Glyco_hydro_28"/>
</dbReference>
<dbReference type="InterPro" id="IPR011050">
    <property type="entry name" value="Pectin_lyase_fold/virulence"/>
</dbReference>
<reference evidence="5 6" key="1">
    <citation type="submission" date="2015-09" db="EMBL/GenBank/DDBJ databases">
        <authorList>
            <consortium name="Pathogen Informatics"/>
        </authorList>
    </citation>
    <scope>NUCLEOTIDE SEQUENCE [LARGE SCALE GENOMIC DNA]</scope>
    <source>
        <strain evidence="5 6">2789STDY5608850</strain>
    </source>
</reference>
<dbReference type="EC" id="3.2.1.15" evidence="5"/>
<dbReference type="PANTHER" id="PTHR31339">
    <property type="entry name" value="PECTIN LYASE-RELATED"/>
    <property type="match status" value="1"/>
</dbReference>
<evidence type="ECO:0000256" key="3">
    <source>
        <dbReference type="ARBA" id="ARBA00023295"/>
    </source>
</evidence>
<name>A0A174JR10_9FIRM</name>
<dbReference type="EMBL" id="CYZE01000015">
    <property type="protein sequence ID" value="CUO99590.1"/>
    <property type="molecule type" value="Genomic_DNA"/>
</dbReference>
<dbReference type="InterPro" id="IPR012334">
    <property type="entry name" value="Pectin_lyas_fold"/>
</dbReference>
<proteinExistence type="inferred from homology"/>
<dbReference type="SUPFAM" id="SSF51126">
    <property type="entry name" value="Pectin lyase-like"/>
    <property type="match status" value="1"/>
</dbReference>
<dbReference type="InterPro" id="IPR051801">
    <property type="entry name" value="GH28_Enzymes"/>
</dbReference>
<dbReference type="InterPro" id="IPR006626">
    <property type="entry name" value="PbH1"/>
</dbReference>
<accession>A0A174JR10</accession>
<dbReference type="PANTHER" id="PTHR31339:SF9">
    <property type="entry name" value="PLASMIN AND FIBRONECTIN-BINDING PROTEIN A"/>
    <property type="match status" value="1"/>
</dbReference>
<dbReference type="AlphaFoldDB" id="A0A174JR10"/>
<dbReference type="Proteomes" id="UP000095651">
    <property type="component" value="Unassembled WGS sequence"/>
</dbReference>
<dbReference type="GO" id="GO:0005975">
    <property type="term" value="P:carbohydrate metabolic process"/>
    <property type="evidence" value="ECO:0007669"/>
    <property type="project" value="InterPro"/>
</dbReference>
<sequence>MRKVFQSSEYHIDNTGEHLVTKALQTLIDETSQAGGILVLERGTYLTAPLFLKSGMEFHFEDGAVLTGTTDESQIPVISTRAAGVEMDWYPGILNCNGQKDVIISGNGTIDGQGEYWWRKYWGDDGKSGMRGEYDKKGLRWACDYDCMRVRNVVIMESSNITLRDITSTRSGFWNIHICYSDHIHVDGVKITSCGAESPSTDGIDIDSCHDVLVENCITDCNDDSICIKSGRDADGIRVNRPCHDITVQNCEIQAGFGVTIGSEVSGGVYRITLKNLRYHGTDCGFRIKSSAARHGYIRDVRVDGLSMINVKYPFHFFLNWNPAYSYCELPLGYEGDLPAHWEKLLEAIPASVPKTKVSDITIENVTAWNEPEYDGISRAFHMEGFEDQPIEHVVFKNVSLACREFGVINHTKDIEFQNVTVSVSGARDEKNDSYDNR</sequence>
<evidence type="ECO:0000256" key="2">
    <source>
        <dbReference type="ARBA" id="ARBA00022801"/>
    </source>
</evidence>
<keyword evidence="3 4" id="KW-0326">Glycosidase</keyword>
<organism evidence="5 6">
    <name type="scientific">Hungatella hathewayi</name>
    <dbReference type="NCBI Taxonomy" id="154046"/>
    <lineage>
        <taxon>Bacteria</taxon>
        <taxon>Bacillati</taxon>
        <taxon>Bacillota</taxon>
        <taxon>Clostridia</taxon>
        <taxon>Lachnospirales</taxon>
        <taxon>Lachnospiraceae</taxon>
        <taxon>Hungatella</taxon>
    </lineage>
</organism>
<dbReference type="Pfam" id="PF00295">
    <property type="entry name" value="Glyco_hydro_28"/>
    <property type="match status" value="1"/>
</dbReference>
<protein>
    <submittedName>
        <fullName evidence="5">Endopygalactorunase</fullName>
        <ecNumber evidence="5">3.2.1.15</ecNumber>
    </submittedName>
</protein>
<gene>
    <name evidence="5" type="primary">pehA_2</name>
    <name evidence="5" type="ORF">ERS852407_04658</name>
</gene>
<keyword evidence="2 4" id="KW-0378">Hydrolase</keyword>
<evidence type="ECO:0000256" key="1">
    <source>
        <dbReference type="ARBA" id="ARBA00008834"/>
    </source>
</evidence>
<comment type="similarity">
    <text evidence="1 4">Belongs to the glycosyl hydrolase 28 family.</text>
</comment>
<evidence type="ECO:0000313" key="5">
    <source>
        <dbReference type="EMBL" id="CUO99590.1"/>
    </source>
</evidence>
<evidence type="ECO:0000256" key="4">
    <source>
        <dbReference type="RuleBase" id="RU361169"/>
    </source>
</evidence>
<dbReference type="GO" id="GO:0004650">
    <property type="term" value="F:polygalacturonase activity"/>
    <property type="evidence" value="ECO:0007669"/>
    <property type="project" value="UniProtKB-EC"/>
</dbReference>
<dbReference type="Gene3D" id="2.160.20.10">
    <property type="entry name" value="Single-stranded right-handed beta-helix, Pectin lyase-like"/>
    <property type="match status" value="1"/>
</dbReference>
<dbReference type="RefSeq" id="WP_055658760.1">
    <property type="nucleotide sequence ID" value="NZ_CABIXC010000015.1"/>
</dbReference>
<dbReference type="SMART" id="SM00710">
    <property type="entry name" value="PbH1"/>
    <property type="match status" value="6"/>
</dbReference>
<evidence type="ECO:0000313" key="6">
    <source>
        <dbReference type="Proteomes" id="UP000095651"/>
    </source>
</evidence>